<organism evidence="2 3">
    <name type="scientific">Pleurodeles waltl</name>
    <name type="common">Iberian ribbed newt</name>
    <dbReference type="NCBI Taxonomy" id="8319"/>
    <lineage>
        <taxon>Eukaryota</taxon>
        <taxon>Metazoa</taxon>
        <taxon>Chordata</taxon>
        <taxon>Craniata</taxon>
        <taxon>Vertebrata</taxon>
        <taxon>Euteleostomi</taxon>
        <taxon>Amphibia</taxon>
        <taxon>Batrachia</taxon>
        <taxon>Caudata</taxon>
        <taxon>Salamandroidea</taxon>
        <taxon>Salamandridae</taxon>
        <taxon>Pleurodelinae</taxon>
        <taxon>Pleurodeles</taxon>
    </lineage>
</organism>
<feature type="region of interest" description="Disordered" evidence="1">
    <location>
        <begin position="261"/>
        <end position="287"/>
    </location>
</feature>
<evidence type="ECO:0000313" key="3">
    <source>
        <dbReference type="Proteomes" id="UP001066276"/>
    </source>
</evidence>
<keyword evidence="3" id="KW-1185">Reference proteome</keyword>
<accession>A0AAV7NA72</accession>
<sequence length="308" mass="31696">MIKNGRVTGGSVRLLSCSLRLRVSFLCGPEASRPIGLVQLLEVPWSPGVLGSCPPGSVLEPCPPGSALVCRSPAPLEVPWGPSCPEALVSWRPALLEVPWGRALLEVPRGLGAQGVPLSPALLEVPWGPALLEVPRSPGVLEPCPPGSALCPGVLEPCPPGSVLEPCPPGSALGPCPPGSALEPWCPGALPSWKCPGDLPSWKCPVALVSLSPALLEVPWGPGVLEPCPPGSVLPSSAQGWWERASVSCSGHRAESAQAAARRGAITAAEAGGGNQESAPEDSGSQRYSNALQLNGIDYRLLRGEVLQ</sequence>
<reference evidence="2" key="1">
    <citation type="journal article" date="2022" name="bioRxiv">
        <title>Sequencing and chromosome-scale assembly of the giantPleurodeles waltlgenome.</title>
        <authorList>
            <person name="Brown T."/>
            <person name="Elewa A."/>
            <person name="Iarovenko S."/>
            <person name="Subramanian E."/>
            <person name="Araus A.J."/>
            <person name="Petzold A."/>
            <person name="Susuki M."/>
            <person name="Suzuki K.-i.T."/>
            <person name="Hayashi T."/>
            <person name="Toyoda A."/>
            <person name="Oliveira C."/>
            <person name="Osipova E."/>
            <person name="Leigh N.D."/>
            <person name="Simon A."/>
            <person name="Yun M.H."/>
        </authorList>
    </citation>
    <scope>NUCLEOTIDE SEQUENCE</scope>
    <source>
        <strain evidence="2">20211129_DDA</strain>
        <tissue evidence="2">Liver</tissue>
    </source>
</reference>
<evidence type="ECO:0000313" key="2">
    <source>
        <dbReference type="EMBL" id="KAJ1112364.1"/>
    </source>
</evidence>
<name>A0AAV7NA72_PLEWA</name>
<dbReference type="Proteomes" id="UP001066276">
    <property type="component" value="Chromosome 8"/>
</dbReference>
<evidence type="ECO:0000256" key="1">
    <source>
        <dbReference type="SAM" id="MobiDB-lite"/>
    </source>
</evidence>
<proteinExistence type="predicted"/>
<feature type="compositionally biased region" description="Low complexity" evidence="1">
    <location>
        <begin position="261"/>
        <end position="270"/>
    </location>
</feature>
<protein>
    <submittedName>
        <fullName evidence="2">Uncharacterized protein</fullName>
    </submittedName>
</protein>
<dbReference type="EMBL" id="JANPWB010000012">
    <property type="protein sequence ID" value="KAJ1112364.1"/>
    <property type="molecule type" value="Genomic_DNA"/>
</dbReference>
<gene>
    <name evidence="2" type="ORF">NDU88_000632</name>
</gene>
<dbReference type="AlphaFoldDB" id="A0AAV7NA72"/>
<comment type="caution">
    <text evidence="2">The sequence shown here is derived from an EMBL/GenBank/DDBJ whole genome shotgun (WGS) entry which is preliminary data.</text>
</comment>